<feature type="binding site" evidence="4 7">
    <location>
        <position position="96"/>
    </location>
    <ligand>
        <name>NAD(+)</name>
        <dbReference type="ChEBI" id="CHEBI:57540"/>
    </ligand>
</feature>
<gene>
    <name evidence="4" type="primary">mdh</name>
    <name evidence="10" type="ordered locus">Desac_0037</name>
</gene>
<keyword evidence="2 4" id="KW-0560">Oxidoreductase</keyword>
<dbReference type="eggNOG" id="COG0039">
    <property type="taxonomic scope" value="Bacteria"/>
</dbReference>
<dbReference type="GO" id="GO:0030060">
    <property type="term" value="F:L-malate dehydrogenase (NAD+) activity"/>
    <property type="evidence" value="ECO:0007669"/>
    <property type="project" value="UniProtKB-UniRule"/>
</dbReference>
<keyword evidence="3 4" id="KW-0520">NAD</keyword>
<dbReference type="AlphaFoldDB" id="F2NGM9"/>
<evidence type="ECO:0000256" key="6">
    <source>
        <dbReference type="PIRSR" id="PIRSR000102-2"/>
    </source>
</evidence>
<evidence type="ECO:0000259" key="9">
    <source>
        <dbReference type="Pfam" id="PF02866"/>
    </source>
</evidence>
<protein>
    <recommendedName>
        <fullName evidence="4">Malate dehydrogenase</fullName>
        <ecNumber evidence="4">1.1.1.37</ecNumber>
    </recommendedName>
</protein>
<dbReference type="InterPro" id="IPR036291">
    <property type="entry name" value="NAD(P)-bd_dom_sf"/>
</dbReference>
<dbReference type="Gene3D" id="3.90.110.10">
    <property type="entry name" value="Lactate dehydrogenase/glycoside hydrolase, family 4, C-terminal"/>
    <property type="match status" value="1"/>
</dbReference>
<dbReference type="GO" id="GO:0006089">
    <property type="term" value="P:lactate metabolic process"/>
    <property type="evidence" value="ECO:0007669"/>
    <property type="project" value="TreeGrafter"/>
</dbReference>
<dbReference type="InterPro" id="IPR022383">
    <property type="entry name" value="Lactate/malate_DH_C"/>
</dbReference>
<dbReference type="SUPFAM" id="SSF56327">
    <property type="entry name" value="LDH C-terminal domain-like"/>
    <property type="match status" value="1"/>
</dbReference>
<reference evidence="10 11" key="1">
    <citation type="journal article" date="2011" name="Stand. Genomic Sci.">
        <title>Complete genome sequence of the acetate-degrading sulfate reducer Desulfobacca acetoxidans type strain (ASRB2).</title>
        <authorList>
            <person name="Goker M."/>
            <person name="Teshima H."/>
            <person name="Lapidus A."/>
            <person name="Nolan M."/>
            <person name="Lucas S."/>
            <person name="Hammon N."/>
            <person name="Deshpande S."/>
            <person name="Cheng J.F."/>
            <person name="Tapia R."/>
            <person name="Han C."/>
            <person name="Goodwin L."/>
            <person name="Pitluck S."/>
            <person name="Huntemann M."/>
            <person name="Liolios K."/>
            <person name="Ivanova N."/>
            <person name="Pagani I."/>
            <person name="Mavromatis K."/>
            <person name="Ovchinikova G."/>
            <person name="Pati A."/>
            <person name="Chen A."/>
            <person name="Palaniappan K."/>
            <person name="Land M."/>
            <person name="Hauser L."/>
            <person name="Brambilla E.M."/>
            <person name="Rohde M."/>
            <person name="Spring S."/>
            <person name="Detter J.C."/>
            <person name="Woyke T."/>
            <person name="Bristow J."/>
            <person name="Eisen J.A."/>
            <person name="Markowitz V."/>
            <person name="Hugenholtz P."/>
            <person name="Kyrpides N.C."/>
            <person name="Klenk H.P."/>
        </authorList>
    </citation>
    <scope>NUCLEOTIDE SEQUENCE [LARGE SCALE GENOMIC DNA]</scope>
    <source>
        <strain evidence="11">ATCC 700848 / DSM 11109 / ASRB2</strain>
    </source>
</reference>
<comment type="similarity">
    <text evidence="4">Belongs to the LDH/MDH superfamily. MDH type 3 family.</text>
</comment>
<dbReference type="NCBIfam" id="TIGR01763">
    <property type="entry name" value="MalateDH_bact"/>
    <property type="match status" value="1"/>
</dbReference>
<sequence length="311" mass="32964">MARKKITIVGAGNVGATAAHWAAAKELGDIVLVDIVEGMPQGKSLDLMQARPIYGFNVTIVGTNGYEETAGSDVVIVTSGLARKPGMSREDLLNKNTEIVAGVTKAVAAKSPNAILINVANPLDAMCYVMKKVSGFPRERVMGMAGILDTARFRCFLAMELNVAVEEIQSMVLGGHGDDMVPILSATTVSGMPITQFIKDKARLDAMVERTRKGGGEIVGLLKTGSAFYAPSAAAVQMAEAILKDQKRVAPVSVYMEGEYGLKDIFFGVPVILGAGGVEKIIELPLNAEEQALLEKSAAAVTKTRDELPRL</sequence>
<dbReference type="InterPro" id="IPR011275">
    <property type="entry name" value="Malate_DH_type3"/>
</dbReference>
<feature type="binding site" evidence="4 6">
    <location>
        <position position="83"/>
    </location>
    <ligand>
        <name>substrate</name>
    </ligand>
</feature>
<dbReference type="HOGENOM" id="CLU_045401_2_1_7"/>
<dbReference type="Gene3D" id="3.40.50.720">
    <property type="entry name" value="NAD(P)-binding Rossmann-like Domain"/>
    <property type="match status" value="1"/>
</dbReference>
<name>F2NGM9_DESAR</name>
<reference evidence="11" key="2">
    <citation type="submission" date="2011-03" db="EMBL/GenBank/DDBJ databases">
        <title>The complete genome of Desulfobacca acetoxidans DSM 11109.</title>
        <authorList>
            <consortium name="US DOE Joint Genome Institute (JGI-PGF)"/>
            <person name="Lucas S."/>
            <person name="Copeland A."/>
            <person name="Lapidus A."/>
            <person name="Bruce D."/>
            <person name="Goodwin L."/>
            <person name="Pitluck S."/>
            <person name="Peters L."/>
            <person name="Kyrpides N."/>
            <person name="Mavromatis K."/>
            <person name="Ivanova N."/>
            <person name="Ovchinnikova G."/>
            <person name="Teshima H."/>
            <person name="Detter J.C."/>
            <person name="Han C."/>
            <person name="Land M."/>
            <person name="Hauser L."/>
            <person name="Markowitz V."/>
            <person name="Cheng J.-F."/>
            <person name="Hugenholtz P."/>
            <person name="Woyke T."/>
            <person name="Wu D."/>
            <person name="Spring S."/>
            <person name="Schueler E."/>
            <person name="Brambilla E."/>
            <person name="Klenk H.-P."/>
            <person name="Eisen J.A."/>
        </authorList>
    </citation>
    <scope>NUCLEOTIDE SEQUENCE [LARGE SCALE GENOMIC DNA]</scope>
    <source>
        <strain evidence="11">ATCC 700848 / DSM 11109 / ASRB2</strain>
    </source>
</reference>
<dbReference type="Pfam" id="PF02866">
    <property type="entry name" value="Ldh_1_C"/>
    <property type="match status" value="1"/>
</dbReference>
<dbReference type="PRINTS" id="PR00086">
    <property type="entry name" value="LLDHDRGNASE"/>
</dbReference>
<dbReference type="OrthoDB" id="9802969at2"/>
<feature type="binding site" evidence="4 6">
    <location>
        <position position="89"/>
    </location>
    <ligand>
        <name>substrate</name>
    </ligand>
</feature>
<feature type="binding site" evidence="4 7">
    <location>
        <begin position="10"/>
        <end position="15"/>
    </location>
    <ligand>
        <name>NAD(+)</name>
        <dbReference type="ChEBI" id="CHEBI:57540"/>
    </ligand>
</feature>
<dbReference type="EC" id="1.1.1.37" evidence="4"/>
<evidence type="ECO:0000256" key="7">
    <source>
        <dbReference type="PIRSR" id="PIRSR000102-3"/>
    </source>
</evidence>
<evidence type="ECO:0000256" key="5">
    <source>
        <dbReference type="PIRSR" id="PIRSR000102-1"/>
    </source>
</evidence>
<dbReference type="RefSeq" id="WP_013705051.1">
    <property type="nucleotide sequence ID" value="NC_015388.1"/>
</dbReference>
<feature type="domain" description="Lactate/malate dehydrogenase C-terminal" evidence="9">
    <location>
        <begin position="148"/>
        <end position="304"/>
    </location>
</feature>
<comment type="function">
    <text evidence="4">Catalyzes the reversible oxidation of malate to oxaloacetate.</text>
</comment>
<dbReference type="SUPFAM" id="SSF51735">
    <property type="entry name" value="NAD(P)-binding Rossmann-fold domains"/>
    <property type="match status" value="1"/>
</dbReference>
<dbReference type="Proteomes" id="UP000000483">
    <property type="component" value="Chromosome"/>
</dbReference>
<evidence type="ECO:0000256" key="2">
    <source>
        <dbReference type="ARBA" id="ARBA00023002"/>
    </source>
</evidence>
<dbReference type="InterPro" id="IPR015955">
    <property type="entry name" value="Lactate_DH/Glyco_Ohase_4_C"/>
</dbReference>
<feature type="binding site" evidence="4 7">
    <location>
        <begin position="119"/>
        <end position="121"/>
    </location>
    <ligand>
        <name>NAD(+)</name>
        <dbReference type="ChEBI" id="CHEBI:57540"/>
    </ligand>
</feature>
<dbReference type="KEGG" id="dao:Desac_0037"/>
<dbReference type="STRING" id="880072.Desac_0037"/>
<dbReference type="InterPro" id="IPR001236">
    <property type="entry name" value="Lactate/malate_DH_N"/>
</dbReference>
<dbReference type="EMBL" id="CP002629">
    <property type="protein sequence ID" value="AEB07936.1"/>
    <property type="molecule type" value="Genomic_DNA"/>
</dbReference>
<dbReference type="NCBIfam" id="NF004863">
    <property type="entry name" value="PRK06223.1"/>
    <property type="match status" value="1"/>
</dbReference>
<dbReference type="PANTHER" id="PTHR43128:SF16">
    <property type="entry name" value="L-LACTATE DEHYDROGENASE"/>
    <property type="match status" value="1"/>
</dbReference>
<dbReference type="Pfam" id="PF00056">
    <property type="entry name" value="Ldh_1_N"/>
    <property type="match status" value="1"/>
</dbReference>
<organism evidence="10 11">
    <name type="scientific">Desulfobacca acetoxidans (strain ATCC 700848 / DSM 11109 / ASRB2)</name>
    <dbReference type="NCBI Taxonomy" id="880072"/>
    <lineage>
        <taxon>Bacteria</taxon>
        <taxon>Pseudomonadati</taxon>
        <taxon>Thermodesulfobacteriota</taxon>
        <taxon>Desulfobaccia</taxon>
        <taxon>Desulfobaccales</taxon>
        <taxon>Desulfobaccaceae</taxon>
        <taxon>Desulfobacca</taxon>
    </lineage>
</organism>
<dbReference type="FunFam" id="3.90.110.10:FF:000004">
    <property type="entry name" value="Malate dehydrogenase"/>
    <property type="match status" value="1"/>
</dbReference>
<evidence type="ECO:0000256" key="1">
    <source>
        <dbReference type="ARBA" id="ARBA00022532"/>
    </source>
</evidence>
<dbReference type="CDD" id="cd01339">
    <property type="entry name" value="LDH-like_MDH"/>
    <property type="match status" value="1"/>
</dbReference>
<comment type="catalytic activity">
    <reaction evidence="4">
        <text>(S)-malate + NAD(+) = oxaloacetate + NADH + H(+)</text>
        <dbReference type="Rhea" id="RHEA:21432"/>
        <dbReference type="ChEBI" id="CHEBI:15378"/>
        <dbReference type="ChEBI" id="CHEBI:15589"/>
        <dbReference type="ChEBI" id="CHEBI:16452"/>
        <dbReference type="ChEBI" id="CHEBI:57540"/>
        <dbReference type="ChEBI" id="CHEBI:57945"/>
        <dbReference type="EC" id="1.1.1.37"/>
    </reaction>
</comment>
<evidence type="ECO:0000256" key="3">
    <source>
        <dbReference type="ARBA" id="ARBA00023027"/>
    </source>
</evidence>
<evidence type="ECO:0000313" key="10">
    <source>
        <dbReference type="EMBL" id="AEB07936.1"/>
    </source>
</evidence>
<dbReference type="FunFam" id="3.40.50.720:FF:000018">
    <property type="entry name" value="Malate dehydrogenase"/>
    <property type="match status" value="1"/>
</dbReference>
<accession>F2NGM9</accession>
<dbReference type="InterPro" id="IPR001557">
    <property type="entry name" value="L-lactate/malate_DH"/>
</dbReference>
<keyword evidence="11" id="KW-1185">Reference proteome</keyword>
<feature type="binding site" evidence="4 6">
    <location>
        <position position="121"/>
    </location>
    <ligand>
        <name>substrate</name>
    </ligand>
</feature>
<feature type="binding site" evidence="4 6">
    <location>
        <position position="152"/>
    </location>
    <ligand>
        <name>substrate</name>
    </ligand>
</feature>
<feature type="binding site" evidence="4 7">
    <location>
        <position position="34"/>
    </location>
    <ligand>
        <name>NAD(+)</name>
        <dbReference type="ChEBI" id="CHEBI:57540"/>
    </ligand>
</feature>
<dbReference type="GO" id="GO:0004459">
    <property type="term" value="F:L-lactate dehydrogenase (NAD+) activity"/>
    <property type="evidence" value="ECO:0007669"/>
    <property type="project" value="TreeGrafter"/>
</dbReference>
<feature type="active site" description="Proton acceptor" evidence="4 5">
    <location>
        <position position="176"/>
    </location>
</feature>
<evidence type="ECO:0000256" key="4">
    <source>
        <dbReference type="HAMAP-Rule" id="MF_00487"/>
    </source>
</evidence>
<feature type="domain" description="Lactate/malate dehydrogenase N-terminal" evidence="8">
    <location>
        <begin position="5"/>
        <end position="143"/>
    </location>
</feature>
<keyword evidence="1 4" id="KW-0816">Tricarboxylic acid cycle</keyword>
<dbReference type="GO" id="GO:0006099">
    <property type="term" value="P:tricarboxylic acid cycle"/>
    <property type="evidence" value="ECO:0007669"/>
    <property type="project" value="UniProtKB-UniRule"/>
</dbReference>
<evidence type="ECO:0000313" key="11">
    <source>
        <dbReference type="Proteomes" id="UP000000483"/>
    </source>
</evidence>
<dbReference type="PIRSF" id="PIRSF000102">
    <property type="entry name" value="Lac_mal_DH"/>
    <property type="match status" value="1"/>
</dbReference>
<evidence type="ECO:0000259" key="8">
    <source>
        <dbReference type="Pfam" id="PF00056"/>
    </source>
</evidence>
<dbReference type="PANTHER" id="PTHR43128">
    <property type="entry name" value="L-2-HYDROXYCARBOXYLATE DEHYDROGENASE (NAD(P)(+))"/>
    <property type="match status" value="1"/>
</dbReference>
<dbReference type="HAMAP" id="MF_00487">
    <property type="entry name" value="Malate_dehydrog_3"/>
    <property type="match status" value="1"/>
</dbReference>
<proteinExistence type="inferred from homology"/>